<name>A0ABN6PN23_9BURK</name>
<reference evidence="6" key="1">
    <citation type="submission" date="2022-04" db="EMBL/GenBank/DDBJ databases">
        <title>Whole genome sequence of Sphaerotilus sp. FB-5.</title>
        <authorList>
            <person name="Takeda M."/>
            <person name="Narihara S."/>
            <person name="Akimoto M."/>
            <person name="Akimoto R."/>
            <person name="Nishiyashiki S."/>
            <person name="Murakami T."/>
        </authorList>
    </citation>
    <scope>NUCLEOTIDE SEQUENCE</scope>
    <source>
        <strain evidence="6">FB-5</strain>
    </source>
</reference>
<organism evidence="6 7">
    <name type="scientific">Sphaerotilus microaerophilus</name>
    <dbReference type="NCBI Taxonomy" id="2914710"/>
    <lineage>
        <taxon>Bacteria</taxon>
        <taxon>Pseudomonadati</taxon>
        <taxon>Pseudomonadota</taxon>
        <taxon>Betaproteobacteria</taxon>
        <taxon>Burkholderiales</taxon>
        <taxon>Sphaerotilaceae</taxon>
        <taxon>Sphaerotilus</taxon>
    </lineage>
</organism>
<dbReference type="PANTHER" id="PTHR30537:SF5">
    <property type="entry name" value="HTH-TYPE TRANSCRIPTIONAL ACTIVATOR TTDR-RELATED"/>
    <property type="match status" value="1"/>
</dbReference>
<evidence type="ECO:0000313" key="7">
    <source>
        <dbReference type="Proteomes" id="UP001057498"/>
    </source>
</evidence>
<evidence type="ECO:0000256" key="1">
    <source>
        <dbReference type="ARBA" id="ARBA00009437"/>
    </source>
</evidence>
<feature type="domain" description="HTH lysR-type" evidence="5">
    <location>
        <begin position="4"/>
        <end position="61"/>
    </location>
</feature>
<keyword evidence="7" id="KW-1185">Reference proteome</keyword>
<dbReference type="EMBL" id="AP025730">
    <property type="protein sequence ID" value="BDI04665.1"/>
    <property type="molecule type" value="Genomic_DNA"/>
</dbReference>
<keyword evidence="4" id="KW-0804">Transcription</keyword>
<evidence type="ECO:0000256" key="4">
    <source>
        <dbReference type="ARBA" id="ARBA00023163"/>
    </source>
</evidence>
<accession>A0ABN6PN23</accession>
<dbReference type="Pfam" id="PF00126">
    <property type="entry name" value="HTH_1"/>
    <property type="match status" value="1"/>
</dbReference>
<dbReference type="Gene3D" id="1.10.10.10">
    <property type="entry name" value="Winged helix-like DNA-binding domain superfamily/Winged helix DNA-binding domain"/>
    <property type="match status" value="1"/>
</dbReference>
<dbReference type="InterPro" id="IPR058163">
    <property type="entry name" value="LysR-type_TF_proteobact-type"/>
</dbReference>
<dbReference type="SUPFAM" id="SSF46785">
    <property type="entry name" value="Winged helix' DNA-binding domain"/>
    <property type="match status" value="1"/>
</dbReference>
<comment type="similarity">
    <text evidence="1">Belongs to the LysR transcriptional regulatory family.</text>
</comment>
<keyword evidence="2" id="KW-0805">Transcription regulation</keyword>
<proteinExistence type="inferred from homology"/>
<dbReference type="InterPro" id="IPR036388">
    <property type="entry name" value="WH-like_DNA-bd_sf"/>
</dbReference>
<dbReference type="SUPFAM" id="SSF53850">
    <property type="entry name" value="Periplasmic binding protein-like II"/>
    <property type="match status" value="1"/>
</dbReference>
<protein>
    <submittedName>
        <fullName evidence="6">LysR family transcriptional regulator</fullName>
    </submittedName>
</protein>
<dbReference type="InterPro" id="IPR036390">
    <property type="entry name" value="WH_DNA-bd_sf"/>
</dbReference>
<dbReference type="InterPro" id="IPR005119">
    <property type="entry name" value="LysR_subst-bd"/>
</dbReference>
<keyword evidence="3" id="KW-0238">DNA-binding</keyword>
<dbReference type="Pfam" id="PF03466">
    <property type="entry name" value="LysR_substrate"/>
    <property type="match status" value="1"/>
</dbReference>
<dbReference type="Proteomes" id="UP001057498">
    <property type="component" value="Chromosome"/>
</dbReference>
<gene>
    <name evidence="6" type="ORF">CATMQ487_16350</name>
</gene>
<evidence type="ECO:0000259" key="5">
    <source>
        <dbReference type="PROSITE" id="PS50931"/>
    </source>
</evidence>
<dbReference type="PANTHER" id="PTHR30537">
    <property type="entry name" value="HTH-TYPE TRANSCRIPTIONAL REGULATOR"/>
    <property type="match status" value="1"/>
</dbReference>
<dbReference type="Gene3D" id="3.40.190.290">
    <property type="match status" value="1"/>
</dbReference>
<dbReference type="CDD" id="cd08422">
    <property type="entry name" value="PBP2_CrgA_like"/>
    <property type="match status" value="1"/>
</dbReference>
<dbReference type="PROSITE" id="PS50931">
    <property type="entry name" value="HTH_LYSR"/>
    <property type="match status" value="1"/>
</dbReference>
<sequence length="310" mass="33705">MTPLDASALTLLVDILDAGNLSQAARKLKMTRANVSYHLNQLERAVGMQLVRRTTRRVEPTEAGLRLLQHGRAIQGELTAAQEALASLGQGLHGRVRLGVPTGFGQVVLAPWLIDFKRRHPGIVLDVLFDNRVDDLLRDEVDLAVRVMSEPPPTLVAHTLGPVRHVACAAPHWIAANPMALEPEALSQAPVLTAGVSGRSLRLAAYRGSERREVALEPTLTSENFQFLHQAVDAGLGIELLPDYVVAADVAAGRLGLLLTDWRLSIFGTHMVVLHMPDRYQTRAIRTFLDELLALGRTRLAEAAQVGAPA</sequence>
<evidence type="ECO:0000313" key="6">
    <source>
        <dbReference type="EMBL" id="BDI04665.1"/>
    </source>
</evidence>
<evidence type="ECO:0000256" key="3">
    <source>
        <dbReference type="ARBA" id="ARBA00023125"/>
    </source>
</evidence>
<dbReference type="InterPro" id="IPR000847">
    <property type="entry name" value="LysR_HTH_N"/>
</dbReference>
<evidence type="ECO:0000256" key="2">
    <source>
        <dbReference type="ARBA" id="ARBA00023015"/>
    </source>
</evidence>